<dbReference type="AlphaFoldDB" id="A0A6N3HNL1"/>
<feature type="domain" description="Metallo-beta-lactamase" evidence="5">
    <location>
        <begin position="31"/>
        <end position="262"/>
    </location>
</feature>
<keyword evidence="4" id="KW-0862">Zinc</keyword>
<dbReference type="PANTHER" id="PTHR42978">
    <property type="entry name" value="QUORUM-QUENCHING LACTONASE YTNP-RELATED-RELATED"/>
    <property type="match status" value="1"/>
</dbReference>
<dbReference type="InterPro" id="IPR001279">
    <property type="entry name" value="Metallo-B-lactamas"/>
</dbReference>
<name>A0A6N3HNL1_9ENTR</name>
<accession>A0A6N3HNL1</accession>
<gene>
    <name evidence="6" type="primary">Y2-aiiA</name>
    <name evidence="6" type="ORF">EMLFYP7_04182</name>
</gene>
<evidence type="ECO:0000256" key="1">
    <source>
        <dbReference type="ARBA" id="ARBA00007749"/>
    </source>
</evidence>
<evidence type="ECO:0000256" key="4">
    <source>
        <dbReference type="ARBA" id="ARBA00022833"/>
    </source>
</evidence>
<keyword evidence="2" id="KW-0479">Metal-binding</keyword>
<dbReference type="InterPro" id="IPR051013">
    <property type="entry name" value="MBL_superfamily_lactonases"/>
</dbReference>
<evidence type="ECO:0000256" key="3">
    <source>
        <dbReference type="ARBA" id="ARBA00022801"/>
    </source>
</evidence>
<sequence>MKIHHLNCGCMCPLGGALYDGFSKGLHAHLVCHCLLLETDSDGLVLVDTGFGRDDVRQPRRLPGFFRLMNNIQRREDLTALSRIEALGFRGEDVRHIILTHLDFDHAGGLTDFPHARVHLLQQEIDTAQQRHSWLCRERYRPGQWGGASGWEGYRAQGETWFGFEAVTALRGLPPEILLVPLAGHTPGHAGVAIQRPEGWLLHGGDAWFYRDEMGGPERHCTPGLRFYQWMMAMDNNARRRNQQRLRELSCAQPEMTLFCSHDARELQQLTGTQDSGGNYRV</sequence>
<dbReference type="GO" id="GO:0046872">
    <property type="term" value="F:metal ion binding"/>
    <property type="evidence" value="ECO:0007669"/>
    <property type="project" value="UniProtKB-KW"/>
</dbReference>
<protein>
    <submittedName>
        <fullName evidence="6">N-acyl homoserine lactonase</fullName>
        <ecNumber evidence="6">3.1.1.81</ecNumber>
    </submittedName>
</protein>
<dbReference type="SUPFAM" id="SSF56281">
    <property type="entry name" value="Metallo-hydrolase/oxidoreductase"/>
    <property type="match status" value="1"/>
</dbReference>
<dbReference type="EC" id="3.1.1.81" evidence="6"/>
<dbReference type="PANTHER" id="PTHR42978:SF3">
    <property type="entry name" value="BLR3078 PROTEIN"/>
    <property type="match status" value="1"/>
</dbReference>
<dbReference type="CDD" id="cd07742">
    <property type="entry name" value="metallo-hydrolase-like_MBL-fold"/>
    <property type="match status" value="1"/>
</dbReference>
<dbReference type="Pfam" id="PF00753">
    <property type="entry name" value="Lactamase_B"/>
    <property type="match status" value="1"/>
</dbReference>
<organism evidence="6">
    <name type="scientific">Phytobacter massiliensis</name>
    <dbReference type="NCBI Taxonomy" id="1485952"/>
    <lineage>
        <taxon>Bacteria</taxon>
        <taxon>Pseudomonadati</taxon>
        <taxon>Pseudomonadota</taxon>
        <taxon>Gammaproteobacteria</taxon>
        <taxon>Enterobacterales</taxon>
        <taxon>Enterobacteriaceae</taxon>
        <taxon>Phytobacter</taxon>
    </lineage>
</organism>
<dbReference type="EMBL" id="CACRTZ010000037">
    <property type="protein sequence ID" value="VYU78111.1"/>
    <property type="molecule type" value="Genomic_DNA"/>
</dbReference>
<comment type="similarity">
    <text evidence="1">Belongs to the metallo-beta-lactamase superfamily.</text>
</comment>
<keyword evidence="3 6" id="KW-0378">Hydrolase</keyword>
<dbReference type="InterPro" id="IPR036866">
    <property type="entry name" value="RibonucZ/Hydroxyglut_hydro"/>
</dbReference>
<dbReference type="Gene3D" id="3.60.15.10">
    <property type="entry name" value="Ribonuclease Z/Hydroxyacylglutathione hydrolase-like"/>
    <property type="match status" value="1"/>
</dbReference>
<evidence type="ECO:0000259" key="5">
    <source>
        <dbReference type="SMART" id="SM00849"/>
    </source>
</evidence>
<dbReference type="RefSeq" id="WP_156567408.1">
    <property type="nucleotide sequence ID" value="NZ_CACRTZ010000037.1"/>
</dbReference>
<reference evidence="6" key="1">
    <citation type="submission" date="2019-11" db="EMBL/GenBank/DDBJ databases">
        <authorList>
            <person name="Feng L."/>
        </authorList>
    </citation>
    <scope>NUCLEOTIDE SEQUENCE</scope>
    <source>
        <strain evidence="6">EMassiliensisLFYP7</strain>
    </source>
</reference>
<dbReference type="SMART" id="SM00849">
    <property type="entry name" value="Lactamase_B"/>
    <property type="match status" value="1"/>
</dbReference>
<evidence type="ECO:0000256" key="2">
    <source>
        <dbReference type="ARBA" id="ARBA00022723"/>
    </source>
</evidence>
<proteinExistence type="inferred from homology"/>
<evidence type="ECO:0000313" key="6">
    <source>
        <dbReference type="EMBL" id="VYU78111.1"/>
    </source>
</evidence>
<dbReference type="GO" id="GO:0102007">
    <property type="term" value="F:acyl-L-homoserine-lactone lactonohydrolase activity"/>
    <property type="evidence" value="ECO:0007669"/>
    <property type="project" value="UniProtKB-EC"/>
</dbReference>